<comment type="subcellular location">
    <subcellularLocation>
        <location evidence="2">Nucleus</location>
    </subcellularLocation>
</comment>
<dbReference type="PRINTS" id="PR01839">
    <property type="entry name" value="RAD23PROTEIN"/>
</dbReference>
<dbReference type="PANTHER" id="PTHR33798">
    <property type="entry name" value="FLAVOPROTEIN OXYGENASE"/>
    <property type="match status" value="1"/>
</dbReference>
<dbReference type="InterPro" id="IPR012349">
    <property type="entry name" value="Split_barrel_FMN-bd"/>
</dbReference>
<dbReference type="Gene3D" id="1.10.10.540">
    <property type="entry name" value="XPC-binding domain"/>
    <property type="match status" value="1"/>
</dbReference>
<feature type="compositionally biased region" description="Basic and acidic residues" evidence="11">
    <location>
        <begin position="249"/>
        <end position="258"/>
    </location>
</feature>
<dbReference type="CDD" id="cd14378">
    <property type="entry name" value="UBA1_Rhp23p_like"/>
    <property type="match status" value="1"/>
</dbReference>
<dbReference type="InterPro" id="IPR036353">
    <property type="entry name" value="XPC-bd_sf"/>
</dbReference>
<evidence type="ECO:0000256" key="4">
    <source>
        <dbReference type="ARBA" id="ARBA00022643"/>
    </source>
</evidence>
<dbReference type="SUPFAM" id="SSF46934">
    <property type="entry name" value="UBA-like"/>
    <property type="match status" value="1"/>
</dbReference>
<keyword evidence="5" id="KW-0677">Repeat</keyword>
<evidence type="ECO:0000256" key="2">
    <source>
        <dbReference type="ARBA" id="ARBA00004123"/>
    </source>
</evidence>
<feature type="compositionally biased region" description="Low complexity" evidence="11">
    <location>
        <begin position="467"/>
        <end position="497"/>
    </location>
</feature>
<protein>
    <submittedName>
        <fullName evidence="14">Uncharacterized protein</fullName>
    </submittedName>
</protein>
<keyword evidence="4" id="KW-0288">FMN</keyword>
<gene>
    <name evidence="14" type="ORF">BZG36_03047</name>
</gene>
<dbReference type="CDD" id="cd01805">
    <property type="entry name" value="Ubl_Rad23"/>
    <property type="match status" value="1"/>
</dbReference>
<dbReference type="InterPro" id="IPR029071">
    <property type="entry name" value="Ubiquitin-like_domsf"/>
</dbReference>
<dbReference type="Pfam" id="PF00627">
    <property type="entry name" value="UBA"/>
    <property type="match status" value="1"/>
</dbReference>
<dbReference type="PROSITE" id="PS50005">
    <property type="entry name" value="TPR"/>
    <property type="match status" value="1"/>
</dbReference>
<evidence type="ECO:0000313" key="15">
    <source>
        <dbReference type="Proteomes" id="UP000242875"/>
    </source>
</evidence>
<dbReference type="InterPro" id="IPR019734">
    <property type="entry name" value="TPR_rpt"/>
</dbReference>
<dbReference type="InterPro" id="IPR015360">
    <property type="entry name" value="XPC-bd"/>
</dbReference>
<dbReference type="PROSITE" id="PS50053">
    <property type="entry name" value="UBIQUITIN_2"/>
    <property type="match status" value="1"/>
</dbReference>
<dbReference type="AlphaFoldDB" id="A0A261XYY1"/>
<dbReference type="GO" id="GO:0043161">
    <property type="term" value="P:proteasome-mediated ubiquitin-dependent protein catabolic process"/>
    <property type="evidence" value="ECO:0007669"/>
    <property type="project" value="InterPro"/>
</dbReference>
<dbReference type="FunFam" id="1.10.10.540:FF:000001">
    <property type="entry name" value="UV excision repair protein RAD23 B"/>
    <property type="match status" value="1"/>
</dbReference>
<dbReference type="Gene3D" id="2.30.110.10">
    <property type="entry name" value="Electron Transport, Fmn-binding Protein, Chain A"/>
    <property type="match status" value="1"/>
</dbReference>
<feature type="compositionally biased region" description="Polar residues" evidence="11">
    <location>
        <begin position="560"/>
        <end position="576"/>
    </location>
</feature>
<feature type="region of interest" description="Disordered" evidence="11">
    <location>
        <begin position="172"/>
        <end position="192"/>
    </location>
</feature>
<keyword evidence="3" id="KW-0285">Flavoprotein</keyword>
<dbReference type="NCBIfam" id="TIGR00601">
    <property type="entry name" value="rad23"/>
    <property type="match status" value="1"/>
</dbReference>
<dbReference type="SMART" id="SM00028">
    <property type="entry name" value="TPR"/>
    <property type="match status" value="4"/>
</dbReference>
<dbReference type="Gene3D" id="3.10.20.90">
    <property type="entry name" value="Phosphatidylinositol 3-kinase Catalytic Subunit, Chain A, domain 1"/>
    <property type="match status" value="1"/>
</dbReference>
<dbReference type="SUPFAM" id="SSF54236">
    <property type="entry name" value="Ubiquitin-like"/>
    <property type="match status" value="1"/>
</dbReference>
<dbReference type="GO" id="GO:0006289">
    <property type="term" value="P:nucleotide-excision repair"/>
    <property type="evidence" value="ECO:0007669"/>
    <property type="project" value="InterPro"/>
</dbReference>
<comment type="caution">
    <text evidence="14">The sequence shown here is derived from an EMBL/GenBank/DDBJ whole genome shotgun (WGS) entry which is preliminary data.</text>
</comment>
<accession>A0A261XYY1</accession>
<feature type="compositionally biased region" description="Low complexity" evidence="11">
    <location>
        <begin position="277"/>
        <end position="286"/>
    </location>
</feature>
<dbReference type="InterPro" id="IPR006636">
    <property type="entry name" value="STI1_HS-bd"/>
</dbReference>
<reference evidence="14 15" key="1">
    <citation type="journal article" date="2017" name="Mycologia">
        <title>Bifiguratus adelaidae, gen. et sp. nov., a new member of Mucoromycotina in endophytic and soil-dwelling habitats.</title>
        <authorList>
            <person name="Torres-Cruz T.J."/>
            <person name="Billingsley Tobias T.L."/>
            <person name="Almatruk M."/>
            <person name="Hesse C."/>
            <person name="Kuske C.R."/>
            <person name="Desiro A."/>
            <person name="Benucci G.M."/>
            <person name="Bonito G."/>
            <person name="Stajich J.E."/>
            <person name="Dunlap C."/>
            <person name="Arnold A.E."/>
            <person name="Porras-Alfaro A."/>
        </authorList>
    </citation>
    <scope>NUCLEOTIDE SEQUENCE [LARGE SCALE GENOMIC DNA]</scope>
    <source>
        <strain evidence="14 15">AZ0501</strain>
    </source>
</reference>
<dbReference type="SMART" id="SM00727">
    <property type="entry name" value="STI1"/>
    <property type="match status" value="1"/>
</dbReference>
<dbReference type="GO" id="GO:0005634">
    <property type="term" value="C:nucleus"/>
    <property type="evidence" value="ECO:0007669"/>
    <property type="project" value="UniProtKB-SubCell"/>
</dbReference>
<evidence type="ECO:0000259" key="13">
    <source>
        <dbReference type="PROSITE" id="PS50053"/>
    </source>
</evidence>
<dbReference type="SUPFAM" id="SSF101238">
    <property type="entry name" value="XPC-binding domain"/>
    <property type="match status" value="1"/>
</dbReference>
<dbReference type="Pfam" id="PF01613">
    <property type="entry name" value="Flavin_Reduct"/>
    <property type="match status" value="1"/>
</dbReference>
<evidence type="ECO:0000256" key="8">
    <source>
        <dbReference type="ARBA" id="ARBA00023242"/>
    </source>
</evidence>
<keyword evidence="15" id="KW-1185">Reference proteome</keyword>
<organism evidence="14 15">
    <name type="scientific">Bifiguratus adelaidae</name>
    <dbReference type="NCBI Taxonomy" id="1938954"/>
    <lineage>
        <taxon>Eukaryota</taxon>
        <taxon>Fungi</taxon>
        <taxon>Fungi incertae sedis</taxon>
        <taxon>Mucoromycota</taxon>
        <taxon>Mucoromycotina</taxon>
        <taxon>Endogonomycetes</taxon>
        <taxon>Endogonales</taxon>
        <taxon>Endogonales incertae sedis</taxon>
        <taxon>Bifiguratus</taxon>
    </lineage>
</organism>
<dbReference type="Gene3D" id="1.10.8.10">
    <property type="entry name" value="DNA helicase RuvA subunit, C-terminal domain"/>
    <property type="match status" value="1"/>
</dbReference>
<feature type="region of interest" description="Disordered" evidence="11">
    <location>
        <begin position="74"/>
        <end position="138"/>
    </location>
</feature>
<dbReference type="SUPFAM" id="SSF50475">
    <property type="entry name" value="FMN-binding split barrel"/>
    <property type="match status" value="1"/>
</dbReference>
<dbReference type="EMBL" id="MVBO01000078">
    <property type="protein sequence ID" value="OZJ03577.1"/>
    <property type="molecule type" value="Genomic_DNA"/>
</dbReference>
<dbReference type="SMART" id="SM00165">
    <property type="entry name" value="UBA"/>
    <property type="match status" value="1"/>
</dbReference>
<dbReference type="Pfam" id="PF15926">
    <property type="entry name" value="RNF220"/>
    <property type="match status" value="1"/>
</dbReference>
<evidence type="ECO:0000313" key="14">
    <source>
        <dbReference type="EMBL" id="OZJ03577.1"/>
    </source>
</evidence>
<dbReference type="SUPFAM" id="SSF48452">
    <property type="entry name" value="TPR-like"/>
    <property type="match status" value="1"/>
</dbReference>
<feature type="repeat" description="TPR" evidence="10">
    <location>
        <begin position="1098"/>
        <end position="1131"/>
    </location>
</feature>
<comment type="cofactor">
    <cofactor evidence="1">
        <name>FMN</name>
        <dbReference type="ChEBI" id="CHEBI:58210"/>
    </cofactor>
</comment>
<feature type="compositionally biased region" description="Low complexity" evidence="11">
    <location>
        <begin position="580"/>
        <end position="596"/>
    </location>
</feature>
<dbReference type="InterPro" id="IPR000626">
    <property type="entry name" value="Ubiquitin-like_dom"/>
</dbReference>
<dbReference type="Pfam" id="PF09280">
    <property type="entry name" value="XPC-binding"/>
    <property type="match status" value="1"/>
</dbReference>
<proteinExistence type="inferred from homology"/>
<dbReference type="OrthoDB" id="10050400at2759"/>
<sequence length="1242" mass="135751">MFMPQQPKLTDEEKAELRRRTMASVWNFATIIVTLRSSKKSTAKCPICKESLPQGKYDLHYQWEVARLDELYHEQGPSSKSAGKRSAAVSAAKAMGNHKRSMTGPEAVLDKVRANRSKRRSRLGDLESRKLSLGNPAAPTQQCPLCQHPLYGDDVEINLHIDKCLENGGQGSKIATEPTSGDISALSPEDDGGWDEYEWAGEMRVRATAFMEGGYGAAGFALSKKDATDIDDDVEVEGDDALEYGEPQFSERDLIRPQEEDENEDTAAYREMVYGESSTKSSPASSSRHKDKAIKSETHPSPDIAPNMQSKLIIESLKARIHELENETRSVPKCLKLWVKTLQQQRFALEVEPEETVGRGFRLAGPRVILQVKQKVEQSQGHAVASQKLIASGKILADEKTIADYGLSEKDFLVLMITKPKAAPAAAASSSAAPASSPSASVATVSAPSAAPAPAPAPVTPVGAGETTSTVAAPADDSTTASAAAPTTTSAPTEPDAGTGFGSAGALVTGAQYEAAVQNMMEMGFDRSEVVKAMRASFNNPDRAVEYLMTGIPEHLLQETQASPQPAGEQASQQTPVSPPSAGAGAAQQPAEGGDQPQNLFAAAIAAAQRQQQEQQQEGGNDLEFLRHEPQFQQLRQLVQANPGLLQPVLQQLSQSNPELLQRINQNQQQFLQLLNETDEGDEGMGGQEQYIQVTQEEKAAIDRTKTFTLTQTPEPTWTPGSAPSSHAEAETVAMDPLTMEPVNVYKLVIGGITPRPIAFVSSQDKDGNQNLAPFSYFNAAAHDPPTIMFSVANAGPDKLKDTAANIIETGEFTVNIINEWFLERANYTAIDAPHDKSEWTMSGLTKVPSQRVKPPRVAESSYQMECQLLHHYPLISDRHGKHTHTIIIGKVLLFHLHKDIVNLENSHIDMAKHRVVEVEWRTPIRADLRKGLYYQNYGKDPDLAVRYYQRALEEALTSDALEAHSAHVTGIMIQLGALLAEMKQTEQAIGVLEKAFDAIVTHTGTSIADVEEKRDPLTAPTVLDETERIKAIGLAQKLGDLYVLAGQDDKAEQYYVWSVEQLLKPQDKDSVITHSELPRSTFNFDQLPPWMTKTDLGASLEALAAFYSKRGQYSYALPLYLRALSLFPTPDASCHALVLMCNLSEVFAGMGNLEEAERWAQKGIEVTSNPNVGKTTGDRPECDESCGVMLFNLGMIKELSNDTQGAIAYYEKARQHGKAFKLPECVQQADKALKRVRFRTT</sequence>
<feature type="region of interest" description="Disordered" evidence="11">
    <location>
        <begin position="448"/>
        <end position="503"/>
    </location>
</feature>
<dbReference type="GO" id="GO:0010181">
    <property type="term" value="F:FMN binding"/>
    <property type="evidence" value="ECO:0007669"/>
    <property type="project" value="InterPro"/>
</dbReference>
<dbReference type="Proteomes" id="UP000242875">
    <property type="component" value="Unassembled WGS sequence"/>
</dbReference>
<dbReference type="PANTHER" id="PTHR33798:SF5">
    <property type="entry name" value="FLAVIN REDUCTASE LIKE DOMAIN-CONTAINING PROTEIN"/>
    <property type="match status" value="1"/>
</dbReference>
<dbReference type="InterPro" id="IPR011990">
    <property type="entry name" value="TPR-like_helical_dom_sf"/>
</dbReference>
<evidence type="ECO:0000256" key="6">
    <source>
        <dbReference type="ARBA" id="ARBA00022763"/>
    </source>
</evidence>
<feature type="domain" description="Ubiquitin-like" evidence="13">
    <location>
        <begin position="335"/>
        <end position="422"/>
    </location>
</feature>
<keyword evidence="10" id="KW-0802">TPR repeat</keyword>
<dbReference type="FunFam" id="1.10.8.10:FF:000003">
    <property type="entry name" value="UV excision repair protein RAD23 homolog"/>
    <property type="match status" value="1"/>
</dbReference>
<dbReference type="InterPro" id="IPR031824">
    <property type="entry name" value="RNF220_mid"/>
</dbReference>
<evidence type="ECO:0000256" key="9">
    <source>
        <dbReference type="ARBA" id="ARBA00038054"/>
    </source>
</evidence>
<dbReference type="Gene3D" id="1.25.40.10">
    <property type="entry name" value="Tetratricopeptide repeat domain"/>
    <property type="match status" value="1"/>
</dbReference>
<dbReference type="PROSITE" id="PS50030">
    <property type="entry name" value="UBA"/>
    <property type="match status" value="1"/>
</dbReference>
<keyword evidence="6" id="KW-0227">DNA damage</keyword>
<dbReference type="SMART" id="SM00903">
    <property type="entry name" value="Flavin_Reduct"/>
    <property type="match status" value="1"/>
</dbReference>
<name>A0A261XYY1_9FUNG</name>
<evidence type="ECO:0000256" key="7">
    <source>
        <dbReference type="ARBA" id="ARBA00023204"/>
    </source>
</evidence>
<dbReference type="InterPro" id="IPR004806">
    <property type="entry name" value="Rad23"/>
</dbReference>
<feature type="region of interest" description="Disordered" evidence="11">
    <location>
        <begin position="560"/>
        <end position="596"/>
    </location>
</feature>
<evidence type="ECO:0000256" key="10">
    <source>
        <dbReference type="PROSITE-ProRule" id="PRU00339"/>
    </source>
</evidence>
<evidence type="ECO:0000256" key="3">
    <source>
        <dbReference type="ARBA" id="ARBA00022630"/>
    </source>
</evidence>
<dbReference type="Pfam" id="PF00240">
    <property type="entry name" value="ubiquitin"/>
    <property type="match status" value="1"/>
</dbReference>
<dbReference type="InterPro" id="IPR002563">
    <property type="entry name" value="Flavin_Rdtase-like_dom"/>
</dbReference>
<evidence type="ECO:0000256" key="11">
    <source>
        <dbReference type="SAM" id="MobiDB-lite"/>
    </source>
</evidence>
<feature type="domain" description="UBA" evidence="12">
    <location>
        <begin position="511"/>
        <end position="551"/>
    </location>
</feature>
<keyword evidence="8" id="KW-0539">Nucleus</keyword>
<evidence type="ECO:0000256" key="5">
    <source>
        <dbReference type="ARBA" id="ARBA00022737"/>
    </source>
</evidence>
<dbReference type="InterPro" id="IPR015940">
    <property type="entry name" value="UBA"/>
</dbReference>
<evidence type="ECO:0000256" key="1">
    <source>
        <dbReference type="ARBA" id="ARBA00001917"/>
    </source>
</evidence>
<feature type="region of interest" description="Disordered" evidence="11">
    <location>
        <begin position="241"/>
        <end position="307"/>
    </location>
</feature>
<evidence type="ECO:0000259" key="12">
    <source>
        <dbReference type="PROSITE" id="PS50030"/>
    </source>
</evidence>
<dbReference type="GO" id="GO:0003684">
    <property type="term" value="F:damaged DNA binding"/>
    <property type="evidence" value="ECO:0007669"/>
    <property type="project" value="InterPro"/>
</dbReference>
<keyword evidence="7" id="KW-0234">DNA repair</keyword>
<comment type="similarity">
    <text evidence="9">Belongs to the flavoredoxin family.</text>
</comment>
<dbReference type="Pfam" id="PF13176">
    <property type="entry name" value="TPR_7"/>
    <property type="match status" value="1"/>
</dbReference>
<dbReference type="SMART" id="SM00213">
    <property type="entry name" value="UBQ"/>
    <property type="match status" value="1"/>
</dbReference>
<dbReference type="InterPro" id="IPR009060">
    <property type="entry name" value="UBA-like_sf"/>
</dbReference>